<feature type="transmembrane region" description="Helical" evidence="1">
    <location>
        <begin position="110"/>
        <end position="138"/>
    </location>
</feature>
<protein>
    <submittedName>
        <fullName evidence="2">Uncharacterized protein</fullName>
    </submittedName>
</protein>
<dbReference type="Proteomes" id="UP000614216">
    <property type="component" value="Unassembled WGS sequence"/>
</dbReference>
<keyword evidence="1" id="KW-1133">Transmembrane helix</keyword>
<keyword evidence="1" id="KW-0472">Membrane</keyword>
<evidence type="ECO:0000313" key="2">
    <source>
        <dbReference type="EMBL" id="MBL6449466.1"/>
    </source>
</evidence>
<keyword evidence="1" id="KW-0812">Transmembrane</keyword>
<keyword evidence="3" id="KW-1185">Reference proteome</keyword>
<comment type="caution">
    <text evidence="2">The sequence shown here is derived from an EMBL/GenBank/DDBJ whole genome shotgun (WGS) entry which is preliminary data.</text>
</comment>
<accession>A0A937G395</accession>
<feature type="transmembrane region" description="Helical" evidence="1">
    <location>
        <begin position="54"/>
        <end position="74"/>
    </location>
</feature>
<organism evidence="2 3">
    <name type="scientific">Fulvivirga marina</name>
    <dbReference type="NCBI Taxonomy" id="2494733"/>
    <lineage>
        <taxon>Bacteria</taxon>
        <taxon>Pseudomonadati</taxon>
        <taxon>Bacteroidota</taxon>
        <taxon>Cytophagia</taxon>
        <taxon>Cytophagales</taxon>
        <taxon>Fulvivirgaceae</taxon>
        <taxon>Fulvivirga</taxon>
    </lineage>
</organism>
<sequence>MQIIEKKPHQQFRTLKLIYASMAVAIALFALAVLTINYVQLMQPTLSEEQDFRIFIYISAALVILSMPMSMILFGQSIKGIKWNECSLTEKLALYQTALIIRGAILEFPALFVCVTVLLTGNLLALLLIPMVLFIFFITKPSLYRLGSDLELTRDEIEQLKG</sequence>
<dbReference type="EMBL" id="JAEUGD010000066">
    <property type="protein sequence ID" value="MBL6449466.1"/>
    <property type="molecule type" value="Genomic_DNA"/>
</dbReference>
<gene>
    <name evidence="2" type="ORF">JMN32_24350</name>
</gene>
<dbReference type="RefSeq" id="WP_202858987.1">
    <property type="nucleotide sequence ID" value="NZ_JAEUGD010000066.1"/>
</dbReference>
<evidence type="ECO:0000313" key="3">
    <source>
        <dbReference type="Proteomes" id="UP000614216"/>
    </source>
</evidence>
<feature type="transmembrane region" description="Helical" evidence="1">
    <location>
        <begin position="17"/>
        <end position="39"/>
    </location>
</feature>
<reference evidence="2" key="1">
    <citation type="submission" date="2021-01" db="EMBL/GenBank/DDBJ databases">
        <title>Fulvivirga kasyanovii gen. nov., sp nov., a novel member of the phylum Bacteroidetes isolated from seawater in a mussel farm.</title>
        <authorList>
            <person name="Zhao L.-H."/>
            <person name="Wang Z.-J."/>
        </authorList>
    </citation>
    <scope>NUCLEOTIDE SEQUENCE</scope>
    <source>
        <strain evidence="2">29W222</strain>
    </source>
</reference>
<name>A0A937G395_9BACT</name>
<dbReference type="AlphaFoldDB" id="A0A937G395"/>
<proteinExistence type="predicted"/>
<evidence type="ECO:0000256" key="1">
    <source>
        <dbReference type="SAM" id="Phobius"/>
    </source>
</evidence>